<evidence type="ECO:0000313" key="3">
    <source>
        <dbReference type="EMBL" id="MCD7456990.1"/>
    </source>
</evidence>
<evidence type="ECO:0000256" key="1">
    <source>
        <dbReference type="SAM" id="MobiDB-lite"/>
    </source>
</evidence>
<name>A0ABS8SDV3_DATST</name>
<protein>
    <submittedName>
        <fullName evidence="3">Uncharacterized protein</fullName>
    </submittedName>
</protein>
<feature type="region of interest" description="Disordered" evidence="1">
    <location>
        <begin position="1"/>
        <end position="20"/>
    </location>
</feature>
<keyword evidence="2" id="KW-1133">Transmembrane helix</keyword>
<gene>
    <name evidence="3" type="ORF">HAX54_033805</name>
</gene>
<reference evidence="3 4" key="1">
    <citation type="journal article" date="2021" name="BMC Genomics">
        <title>Datura genome reveals duplications of psychoactive alkaloid biosynthetic genes and high mutation rate following tissue culture.</title>
        <authorList>
            <person name="Rajewski A."/>
            <person name="Carter-House D."/>
            <person name="Stajich J."/>
            <person name="Litt A."/>
        </authorList>
    </citation>
    <scope>NUCLEOTIDE SEQUENCE [LARGE SCALE GENOMIC DNA]</scope>
    <source>
        <strain evidence="3">AR-01</strain>
    </source>
</reference>
<proteinExistence type="predicted"/>
<keyword evidence="2" id="KW-0812">Transmembrane</keyword>
<keyword evidence="2" id="KW-0472">Membrane</keyword>
<feature type="non-terminal residue" evidence="3">
    <location>
        <position position="85"/>
    </location>
</feature>
<evidence type="ECO:0000256" key="2">
    <source>
        <dbReference type="SAM" id="Phobius"/>
    </source>
</evidence>
<dbReference type="Proteomes" id="UP000823775">
    <property type="component" value="Unassembled WGS sequence"/>
</dbReference>
<comment type="caution">
    <text evidence="3">The sequence shown here is derived from an EMBL/GenBank/DDBJ whole genome shotgun (WGS) entry which is preliminary data.</text>
</comment>
<feature type="transmembrane region" description="Helical" evidence="2">
    <location>
        <begin position="63"/>
        <end position="84"/>
    </location>
</feature>
<evidence type="ECO:0000313" key="4">
    <source>
        <dbReference type="Proteomes" id="UP000823775"/>
    </source>
</evidence>
<sequence length="85" mass="9668">MGQVETGLGEQESTIERRPKADSLQIHRHVLEIHHHNSLIHSLTGVFTGKTEITKSLMNVCRICGFTGIIHLLYFLFIVGIFYFS</sequence>
<keyword evidence="4" id="KW-1185">Reference proteome</keyword>
<dbReference type="EMBL" id="JACEIK010000434">
    <property type="protein sequence ID" value="MCD7456990.1"/>
    <property type="molecule type" value="Genomic_DNA"/>
</dbReference>
<accession>A0ABS8SDV3</accession>
<organism evidence="3 4">
    <name type="scientific">Datura stramonium</name>
    <name type="common">Jimsonweed</name>
    <name type="synonym">Common thornapple</name>
    <dbReference type="NCBI Taxonomy" id="4076"/>
    <lineage>
        <taxon>Eukaryota</taxon>
        <taxon>Viridiplantae</taxon>
        <taxon>Streptophyta</taxon>
        <taxon>Embryophyta</taxon>
        <taxon>Tracheophyta</taxon>
        <taxon>Spermatophyta</taxon>
        <taxon>Magnoliopsida</taxon>
        <taxon>eudicotyledons</taxon>
        <taxon>Gunneridae</taxon>
        <taxon>Pentapetalae</taxon>
        <taxon>asterids</taxon>
        <taxon>lamiids</taxon>
        <taxon>Solanales</taxon>
        <taxon>Solanaceae</taxon>
        <taxon>Solanoideae</taxon>
        <taxon>Datureae</taxon>
        <taxon>Datura</taxon>
    </lineage>
</organism>